<feature type="transmembrane region" description="Helical" evidence="10">
    <location>
        <begin position="128"/>
        <end position="143"/>
    </location>
</feature>
<feature type="transmembrane region" description="Helical" evidence="10">
    <location>
        <begin position="101"/>
        <end position="121"/>
    </location>
</feature>
<gene>
    <name evidence="13" type="ORF">RYX45_11515</name>
</gene>
<dbReference type="Pfam" id="PF06750">
    <property type="entry name" value="A24_N_bact"/>
    <property type="match status" value="1"/>
</dbReference>
<evidence type="ECO:0000256" key="8">
    <source>
        <dbReference type="RuleBase" id="RU003793"/>
    </source>
</evidence>
<keyword evidence="4" id="KW-0997">Cell inner membrane</keyword>
<keyword evidence="3" id="KW-1003">Cell membrane</keyword>
<feature type="transmembrane region" description="Helical" evidence="10">
    <location>
        <begin position="6"/>
        <end position="28"/>
    </location>
</feature>
<dbReference type="EC" id="3.4.23.43" evidence="9"/>
<comment type="catalytic activity">
    <reaction evidence="9">
        <text>Typically cleaves a -Gly-|-Phe- bond to release an N-terminal, basic peptide of 5-8 residues from type IV prepilin, and then N-methylates the new N-terminal amino group, the methyl donor being S-adenosyl-L-methionine.</text>
        <dbReference type="EC" id="3.4.23.43"/>
    </reaction>
</comment>
<dbReference type="GO" id="GO:0006465">
    <property type="term" value="P:signal peptide processing"/>
    <property type="evidence" value="ECO:0007669"/>
    <property type="project" value="TreeGrafter"/>
</dbReference>
<evidence type="ECO:0000259" key="12">
    <source>
        <dbReference type="Pfam" id="PF06750"/>
    </source>
</evidence>
<proteinExistence type="inferred from homology"/>
<comment type="caution">
    <text evidence="13">The sequence shown here is derived from an EMBL/GenBank/DDBJ whole genome shotgun (WGS) entry which is preliminary data.</text>
</comment>
<evidence type="ECO:0000313" key="14">
    <source>
        <dbReference type="Proteomes" id="UP001285636"/>
    </source>
</evidence>
<dbReference type="PANTHER" id="PTHR30487:SF0">
    <property type="entry name" value="PREPILIN LEADER PEPTIDASE_N-METHYLTRANSFERASE-RELATED"/>
    <property type="match status" value="1"/>
</dbReference>
<evidence type="ECO:0000256" key="2">
    <source>
        <dbReference type="ARBA" id="ARBA00005801"/>
    </source>
</evidence>
<keyword evidence="9" id="KW-0489">Methyltransferase</keyword>
<evidence type="ECO:0000256" key="4">
    <source>
        <dbReference type="ARBA" id="ARBA00022519"/>
    </source>
</evidence>
<dbReference type="PRINTS" id="PR00864">
    <property type="entry name" value="PREPILNPTASE"/>
</dbReference>
<evidence type="ECO:0000256" key="6">
    <source>
        <dbReference type="ARBA" id="ARBA00022989"/>
    </source>
</evidence>
<evidence type="ECO:0000256" key="3">
    <source>
        <dbReference type="ARBA" id="ARBA00022475"/>
    </source>
</evidence>
<feature type="domain" description="Prepilin type IV endopeptidase peptidase" evidence="11">
    <location>
        <begin position="105"/>
        <end position="209"/>
    </location>
</feature>
<feature type="transmembrane region" description="Helical" evidence="10">
    <location>
        <begin position="226"/>
        <end position="249"/>
    </location>
</feature>
<evidence type="ECO:0000256" key="9">
    <source>
        <dbReference type="RuleBase" id="RU003794"/>
    </source>
</evidence>
<dbReference type="Gene3D" id="1.20.120.1220">
    <property type="match status" value="1"/>
</dbReference>
<comment type="function">
    <text evidence="9">Plays an essential role in type IV pili and type II pseudopili formation by proteolytically removing the leader sequence from substrate proteins and subsequently monomethylating the alpha-amino group of the newly exposed N-terminal phenylalanine.</text>
</comment>
<dbReference type="InterPro" id="IPR000045">
    <property type="entry name" value="Prepilin_IV_endopep_pep"/>
</dbReference>
<keyword evidence="9" id="KW-0645">Protease</keyword>
<evidence type="ECO:0000259" key="11">
    <source>
        <dbReference type="Pfam" id="PF01478"/>
    </source>
</evidence>
<dbReference type="PANTHER" id="PTHR30487">
    <property type="entry name" value="TYPE 4 PREPILIN-LIKE PROTEINS LEADER PEPTIDE-PROCESSING ENZYME"/>
    <property type="match status" value="1"/>
</dbReference>
<keyword evidence="7 10" id="KW-0472">Membrane</keyword>
<sequence>MVDWLFIGYLFVFGLTFGSFFNVVGLRVPAGESIVAPRSHCTTCDRDLSTRELIPVFSYLFQKGKCRGCGTKISPLYPFVELATGLLFSGAYLLLGWSYELIVALLLISLLAIIFVSDIRYMLIPDKILLFFTPLFLLLRLTVAPLDPWWSSLVGAAVGFGLLLLIAVISRGGMGGGDIKLFAVLGLILGWHDVLLAFFFSCLYGTIIAGIGMAAGKVKRKKPIPFGPFIVLGALTAYFYGNSLVQWYIGLFL</sequence>
<dbReference type="InterPro" id="IPR050882">
    <property type="entry name" value="Prepilin_peptidase/N-MTase"/>
</dbReference>
<keyword evidence="9" id="KW-0378">Hydrolase</keyword>
<dbReference type="RefSeq" id="WP_075681312.1">
    <property type="nucleotide sequence ID" value="NZ_CP144224.1"/>
</dbReference>
<evidence type="ECO:0000313" key="13">
    <source>
        <dbReference type="EMBL" id="MDV2885809.1"/>
    </source>
</evidence>
<evidence type="ECO:0000256" key="1">
    <source>
        <dbReference type="ARBA" id="ARBA00004429"/>
    </source>
</evidence>
<dbReference type="GO" id="GO:0032259">
    <property type="term" value="P:methylation"/>
    <property type="evidence" value="ECO:0007669"/>
    <property type="project" value="UniProtKB-KW"/>
</dbReference>
<name>A0AAJ2U0D9_ALKPS</name>
<reference evidence="13" key="1">
    <citation type="submission" date="2023-10" db="EMBL/GenBank/DDBJ databases">
        <title>Screening of Alkalihalophilus pseudofirmusBZ-TG-HK211 and Its Alleviation of Salt Stress on Rapeseed Growth.</title>
        <authorList>
            <person name="Zhao B."/>
            <person name="Guo T."/>
        </authorList>
    </citation>
    <scope>NUCLEOTIDE SEQUENCE</scope>
    <source>
        <strain evidence="13">BZ-TG-HK211</strain>
    </source>
</reference>
<organism evidence="13 14">
    <name type="scientific">Alkalihalophilus pseudofirmus</name>
    <name type="common">Bacillus pseudofirmus</name>
    <dbReference type="NCBI Taxonomy" id="79885"/>
    <lineage>
        <taxon>Bacteria</taxon>
        <taxon>Bacillati</taxon>
        <taxon>Bacillota</taxon>
        <taxon>Bacilli</taxon>
        <taxon>Bacillales</taxon>
        <taxon>Bacillaceae</taxon>
        <taxon>Alkalihalophilus</taxon>
    </lineage>
</organism>
<dbReference type="GO" id="GO:0005886">
    <property type="term" value="C:plasma membrane"/>
    <property type="evidence" value="ECO:0007669"/>
    <property type="project" value="UniProtKB-SubCell"/>
</dbReference>
<keyword evidence="5 9" id="KW-0812">Transmembrane</keyword>
<dbReference type="Pfam" id="PF01478">
    <property type="entry name" value="Peptidase_A24"/>
    <property type="match status" value="1"/>
</dbReference>
<dbReference type="GO" id="GO:0004190">
    <property type="term" value="F:aspartic-type endopeptidase activity"/>
    <property type="evidence" value="ECO:0007669"/>
    <property type="project" value="UniProtKB-EC"/>
</dbReference>
<keyword evidence="6 10" id="KW-1133">Transmembrane helix</keyword>
<dbReference type="InterPro" id="IPR010627">
    <property type="entry name" value="Prepilin_pept_A24_N"/>
</dbReference>
<comment type="subcellular location">
    <subcellularLocation>
        <location evidence="1">Cell inner membrane</location>
        <topology evidence="1">Multi-pass membrane protein</topology>
    </subcellularLocation>
    <subcellularLocation>
        <location evidence="9">Cell membrane</location>
        <topology evidence="9">Multi-pass membrane protein</topology>
    </subcellularLocation>
</comment>
<evidence type="ECO:0000256" key="7">
    <source>
        <dbReference type="ARBA" id="ARBA00023136"/>
    </source>
</evidence>
<dbReference type="InterPro" id="IPR014032">
    <property type="entry name" value="Peptidase_A24A_bac"/>
</dbReference>
<dbReference type="EMBL" id="JAWJAY010000002">
    <property type="protein sequence ID" value="MDV2885809.1"/>
    <property type="molecule type" value="Genomic_DNA"/>
</dbReference>
<evidence type="ECO:0000256" key="10">
    <source>
        <dbReference type="SAM" id="Phobius"/>
    </source>
</evidence>
<protein>
    <recommendedName>
        <fullName evidence="9">Prepilin leader peptidase/N-methyltransferase</fullName>
        <ecNumber evidence="9">2.1.1.-</ecNumber>
        <ecNumber evidence="9">3.4.23.43</ecNumber>
    </recommendedName>
</protein>
<keyword evidence="9" id="KW-0808">Transferase</keyword>
<evidence type="ECO:0000256" key="5">
    <source>
        <dbReference type="ARBA" id="ARBA00022692"/>
    </source>
</evidence>
<keyword evidence="9" id="KW-0511">Multifunctional enzyme</keyword>
<feature type="transmembrane region" description="Helical" evidence="10">
    <location>
        <begin position="149"/>
        <end position="169"/>
    </location>
</feature>
<dbReference type="Proteomes" id="UP001285636">
    <property type="component" value="Unassembled WGS sequence"/>
</dbReference>
<dbReference type="GO" id="GO:0008168">
    <property type="term" value="F:methyltransferase activity"/>
    <property type="evidence" value="ECO:0007669"/>
    <property type="project" value="UniProtKB-KW"/>
</dbReference>
<accession>A0AAJ2U0D9</accession>
<dbReference type="EC" id="2.1.1.-" evidence="9"/>
<feature type="transmembrane region" description="Helical" evidence="10">
    <location>
        <begin position="181"/>
        <end position="214"/>
    </location>
</feature>
<dbReference type="AlphaFoldDB" id="A0AAJ2U0D9"/>
<feature type="domain" description="Prepilin peptidase A24 N-terminal" evidence="12">
    <location>
        <begin position="12"/>
        <end position="92"/>
    </location>
</feature>
<comment type="similarity">
    <text evidence="2 8">Belongs to the peptidase A24 family.</text>
</comment>